<evidence type="ECO:0000256" key="10">
    <source>
        <dbReference type="ARBA" id="ARBA00023180"/>
    </source>
</evidence>
<dbReference type="GO" id="GO:0035805">
    <property type="term" value="C:egg coat"/>
    <property type="evidence" value="ECO:0007669"/>
    <property type="project" value="UniProtKB-SubCell"/>
</dbReference>
<evidence type="ECO:0000313" key="17">
    <source>
        <dbReference type="Ensembl" id="ENSSCAP00000000562.1"/>
    </source>
</evidence>
<evidence type="ECO:0000259" key="16">
    <source>
        <dbReference type="PROSITE" id="PS51034"/>
    </source>
</evidence>
<feature type="chain" id="PRO_5034435575" evidence="15">
    <location>
        <begin position="20"/>
        <end position="392"/>
    </location>
</feature>
<keyword evidence="7 14" id="KW-1133">Transmembrane helix</keyword>
<evidence type="ECO:0000256" key="14">
    <source>
        <dbReference type="SAM" id="Phobius"/>
    </source>
</evidence>
<dbReference type="Pfam" id="PF00100">
    <property type="entry name" value="Zona_pellucida"/>
    <property type="match status" value="1"/>
</dbReference>
<evidence type="ECO:0000256" key="7">
    <source>
        <dbReference type="ARBA" id="ARBA00022989"/>
    </source>
</evidence>
<keyword evidence="18" id="KW-1185">Reference proteome</keyword>
<evidence type="ECO:0000256" key="1">
    <source>
        <dbReference type="ARBA" id="ARBA00004251"/>
    </source>
</evidence>
<dbReference type="PANTHER" id="PTHR23343">
    <property type="entry name" value="ZONA PELLUCIDA SPERM-BINDING PROTEIN"/>
    <property type="match status" value="1"/>
</dbReference>
<feature type="transmembrane region" description="Helical" evidence="14">
    <location>
        <begin position="356"/>
        <end position="378"/>
    </location>
</feature>
<keyword evidence="5" id="KW-0165">Cleavage on pair of basic residues</keyword>
<evidence type="ECO:0000313" key="18">
    <source>
        <dbReference type="Proteomes" id="UP000694409"/>
    </source>
</evidence>
<evidence type="ECO:0000256" key="4">
    <source>
        <dbReference type="ARBA" id="ARBA00022530"/>
    </source>
</evidence>
<keyword evidence="8 14" id="KW-0472">Membrane</keyword>
<dbReference type="InterPro" id="IPR055355">
    <property type="entry name" value="ZP-C"/>
</dbReference>
<feature type="domain" description="ZP" evidence="16">
    <location>
        <begin position="6"/>
        <end position="281"/>
    </location>
</feature>
<protein>
    <submittedName>
        <fullName evidence="17">Zona pellucida sperm-binding protein 4-like</fullName>
    </submittedName>
</protein>
<accession>A0A8C9KTL2</accession>
<dbReference type="Pfam" id="PF23344">
    <property type="entry name" value="ZP-N"/>
    <property type="match status" value="1"/>
</dbReference>
<dbReference type="GO" id="GO:0007339">
    <property type="term" value="P:binding of sperm to zona pellucida"/>
    <property type="evidence" value="ECO:0007669"/>
    <property type="project" value="TreeGrafter"/>
</dbReference>
<dbReference type="Proteomes" id="UP000694409">
    <property type="component" value="Unassembled WGS sequence"/>
</dbReference>
<dbReference type="PANTHER" id="PTHR23343:SF31">
    <property type="entry name" value="ZONA PELLUCIDA SPERM-BINDING PROTEIN 4"/>
    <property type="match status" value="1"/>
</dbReference>
<evidence type="ECO:0000256" key="6">
    <source>
        <dbReference type="ARBA" id="ARBA00022692"/>
    </source>
</evidence>
<keyword evidence="6 14" id="KW-0812">Transmembrane</keyword>
<dbReference type="PROSITE" id="PS51034">
    <property type="entry name" value="ZP_2"/>
    <property type="match status" value="1"/>
</dbReference>
<keyword evidence="11" id="KW-0278">Fertilization</keyword>
<dbReference type="AlphaFoldDB" id="A0A8C9KTL2"/>
<evidence type="ECO:0000256" key="15">
    <source>
        <dbReference type="SAM" id="SignalP"/>
    </source>
</evidence>
<keyword evidence="9" id="KW-1015">Disulfide bond</keyword>
<evidence type="ECO:0000256" key="11">
    <source>
        <dbReference type="ARBA" id="ARBA00023279"/>
    </source>
</evidence>
<dbReference type="GO" id="GO:0035804">
    <property type="term" value="F:structural constituent of egg coat"/>
    <property type="evidence" value="ECO:0007669"/>
    <property type="project" value="TreeGrafter"/>
</dbReference>
<dbReference type="GO" id="GO:0060468">
    <property type="term" value="P:prevention of polyspermy"/>
    <property type="evidence" value="ECO:0007669"/>
    <property type="project" value="TreeGrafter"/>
</dbReference>
<dbReference type="GeneTree" id="ENSGT00940000161188"/>
<evidence type="ECO:0000256" key="8">
    <source>
        <dbReference type="ARBA" id="ARBA00023136"/>
    </source>
</evidence>
<keyword evidence="15" id="KW-0732">Signal</keyword>
<feature type="region of interest" description="Disordered" evidence="13">
    <location>
        <begin position="274"/>
        <end position="300"/>
    </location>
</feature>
<comment type="subcellular location">
    <subcellularLocation>
        <location evidence="1">Cell membrane</location>
        <topology evidence="1">Single-pass type I membrane protein</topology>
    </subcellularLocation>
    <subcellularLocation>
        <location evidence="12">Zona pellucida</location>
    </subcellularLocation>
</comment>
<dbReference type="Gene3D" id="2.60.40.3210">
    <property type="entry name" value="Zona pellucida, ZP-N domain"/>
    <property type="match status" value="1"/>
</dbReference>
<dbReference type="InterPro" id="IPR042235">
    <property type="entry name" value="ZP-C_dom"/>
</dbReference>
<feature type="signal peptide" evidence="15">
    <location>
        <begin position="1"/>
        <end position="19"/>
    </location>
</feature>
<sequence length="392" mass="42150">QVLVALVLLYLLSIAVSWGFTLPPVILDLVPLASGHSTGCVPVLTNNAFVVYEFPFSACGTAFQMTADRAINENELVASREVKTGRLGSVTRDSTFRLNVQCTYSISRSSIPLSVHVFTLPPLPAVSQPGPLSLELRVASVGEVYGSCTSYYMDSDYPVVKTLRDPVYAEVEILQGTDPDLILVLHHCWATPSTNPQQQQQWPIFGGWVSDLCPYAGDNYQTQLMPPGFSSGLLLLSHYQPFTLYTFTFVDSLTWTKFADLQGHTSSYLQPSPCSVGGKRSAEHPFQEGTSHVSSKGPTQPRMALVSVAAGQGKGPGLRLFCRKAEPLRHPCVPLGAFIGLSLPTGVAVHAAAPRALGFAAVAAGTALCVVFMVSVLWQRKVSAVHGINGLQ</sequence>
<dbReference type="GO" id="GO:0032190">
    <property type="term" value="F:acrosin binding"/>
    <property type="evidence" value="ECO:0007669"/>
    <property type="project" value="TreeGrafter"/>
</dbReference>
<evidence type="ECO:0000256" key="3">
    <source>
        <dbReference type="ARBA" id="ARBA00022525"/>
    </source>
</evidence>
<keyword evidence="4" id="KW-0272">Extracellular matrix</keyword>
<name>A0A8C9KTL2_SERCA</name>
<dbReference type="SMART" id="SM00241">
    <property type="entry name" value="ZP"/>
    <property type="match status" value="1"/>
</dbReference>
<evidence type="ECO:0000256" key="5">
    <source>
        <dbReference type="ARBA" id="ARBA00022685"/>
    </source>
</evidence>
<dbReference type="InterPro" id="IPR055356">
    <property type="entry name" value="ZP-N"/>
</dbReference>
<evidence type="ECO:0000256" key="13">
    <source>
        <dbReference type="SAM" id="MobiDB-lite"/>
    </source>
</evidence>
<evidence type="ECO:0000256" key="12">
    <source>
        <dbReference type="ARBA" id="ARBA00024183"/>
    </source>
</evidence>
<dbReference type="Ensembl" id="ENSSCAT00000000622.1">
    <property type="protein sequence ID" value="ENSSCAP00000000562.1"/>
    <property type="gene ID" value="ENSSCAG00000000477.1"/>
</dbReference>
<dbReference type="InterPro" id="IPR051148">
    <property type="entry name" value="Zona_Pellucida_Domain_gp"/>
</dbReference>
<evidence type="ECO:0000256" key="2">
    <source>
        <dbReference type="ARBA" id="ARBA00022475"/>
    </source>
</evidence>
<dbReference type="GO" id="GO:0005886">
    <property type="term" value="C:plasma membrane"/>
    <property type="evidence" value="ECO:0007669"/>
    <property type="project" value="UniProtKB-SubCell"/>
</dbReference>
<dbReference type="Gene3D" id="2.60.40.4100">
    <property type="entry name" value="Zona pellucida, ZP-C domain"/>
    <property type="match status" value="1"/>
</dbReference>
<proteinExistence type="predicted"/>
<keyword evidence="10" id="KW-0325">Glycoprotein</keyword>
<keyword evidence="2" id="KW-1003">Cell membrane</keyword>
<reference evidence="17" key="1">
    <citation type="submission" date="2025-08" db="UniProtKB">
        <authorList>
            <consortium name="Ensembl"/>
        </authorList>
    </citation>
    <scope>IDENTIFICATION</scope>
</reference>
<keyword evidence="3" id="KW-0964">Secreted</keyword>
<evidence type="ECO:0000256" key="9">
    <source>
        <dbReference type="ARBA" id="ARBA00023157"/>
    </source>
</evidence>
<dbReference type="InterPro" id="IPR001507">
    <property type="entry name" value="ZP_dom"/>
</dbReference>
<feature type="compositionally biased region" description="Polar residues" evidence="13">
    <location>
        <begin position="288"/>
        <end position="298"/>
    </location>
</feature>
<organism evidence="17 18">
    <name type="scientific">Serinus canaria</name>
    <name type="common">Island canary</name>
    <name type="synonym">Fringilla canaria</name>
    <dbReference type="NCBI Taxonomy" id="9135"/>
    <lineage>
        <taxon>Eukaryota</taxon>
        <taxon>Metazoa</taxon>
        <taxon>Chordata</taxon>
        <taxon>Craniata</taxon>
        <taxon>Vertebrata</taxon>
        <taxon>Euteleostomi</taxon>
        <taxon>Archelosauria</taxon>
        <taxon>Archosauria</taxon>
        <taxon>Dinosauria</taxon>
        <taxon>Saurischia</taxon>
        <taxon>Theropoda</taxon>
        <taxon>Coelurosauria</taxon>
        <taxon>Aves</taxon>
        <taxon>Neognathae</taxon>
        <taxon>Neoaves</taxon>
        <taxon>Telluraves</taxon>
        <taxon>Australaves</taxon>
        <taxon>Passeriformes</taxon>
        <taxon>Passeroidea</taxon>
        <taxon>Fringillidae</taxon>
        <taxon>Carduelinae</taxon>
        <taxon>Serinus</taxon>
    </lineage>
</organism>
<reference evidence="17" key="2">
    <citation type="submission" date="2025-09" db="UniProtKB">
        <authorList>
            <consortium name="Ensembl"/>
        </authorList>
    </citation>
    <scope>IDENTIFICATION</scope>
</reference>